<feature type="compositionally biased region" description="Basic and acidic residues" evidence="1">
    <location>
        <begin position="66"/>
        <end position="79"/>
    </location>
</feature>
<feature type="region of interest" description="Disordered" evidence="1">
    <location>
        <begin position="59"/>
        <end position="79"/>
    </location>
</feature>
<reference evidence="3" key="1">
    <citation type="journal article" date="2017" name="Nat. Microbiol.">
        <title>Global analysis of biosynthetic gene clusters reveals vast potential of secondary metabolite production in Penicillium species.</title>
        <authorList>
            <person name="Nielsen J.C."/>
            <person name="Grijseels S."/>
            <person name="Prigent S."/>
            <person name="Ji B."/>
            <person name="Dainat J."/>
            <person name="Nielsen K.F."/>
            <person name="Frisvad J.C."/>
            <person name="Workman M."/>
            <person name="Nielsen J."/>
        </authorList>
    </citation>
    <scope>NUCLEOTIDE SEQUENCE [LARGE SCALE GENOMIC DNA]</scope>
    <source>
        <strain evidence="3">IBT 13039</strain>
    </source>
</reference>
<sequence>MPVASRDIYTDITEGLFLLQLPHKSQLLASADSSSSLTRSSLAFVPPAFPLNFSRAVGSIGSSTRDTGRVHPSDAKSSA</sequence>
<comment type="caution">
    <text evidence="2">The sequence shown here is derived from an EMBL/GenBank/DDBJ whole genome shotgun (WGS) entry which is preliminary data.</text>
</comment>
<dbReference type="AlphaFoldDB" id="A0A1V6XDP9"/>
<protein>
    <submittedName>
        <fullName evidence="2">Uncharacterized protein</fullName>
    </submittedName>
</protein>
<accession>A0A1V6XDP9</accession>
<proteinExistence type="predicted"/>
<dbReference type="Proteomes" id="UP000191691">
    <property type="component" value="Unassembled WGS sequence"/>
</dbReference>
<dbReference type="EMBL" id="MOOB01000090">
    <property type="protein sequence ID" value="OQE73279.1"/>
    <property type="molecule type" value="Genomic_DNA"/>
</dbReference>
<keyword evidence="3" id="KW-1185">Reference proteome</keyword>
<evidence type="ECO:0000256" key="1">
    <source>
        <dbReference type="SAM" id="MobiDB-lite"/>
    </source>
</evidence>
<name>A0A1V6XDP9_PENNA</name>
<gene>
    <name evidence="2" type="ORF">PENNAL_c0090G10064</name>
</gene>
<evidence type="ECO:0000313" key="2">
    <source>
        <dbReference type="EMBL" id="OQE73279.1"/>
    </source>
</evidence>
<evidence type="ECO:0000313" key="3">
    <source>
        <dbReference type="Proteomes" id="UP000191691"/>
    </source>
</evidence>
<organism evidence="2 3">
    <name type="scientific">Penicillium nalgiovense</name>
    <dbReference type="NCBI Taxonomy" id="60175"/>
    <lineage>
        <taxon>Eukaryota</taxon>
        <taxon>Fungi</taxon>
        <taxon>Dikarya</taxon>
        <taxon>Ascomycota</taxon>
        <taxon>Pezizomycotina</taxon>
        <taxon>Eurotiomycetes</taxon>
        <taxon>Eurotiomycetidae</taxon>
        <taxon>Eurotiales</taxon>
        <taxon>Aspergillaceae</taxon>
        <taxon>Penicillium</taxon>
    </lineage>
</organism>